<feature type="domain" description="TRAP C4-dicarboxylate transport system permease DctM subunit" evidence="8">
    <location>
        <begin position="7"/>
        <end position="419"/>
    </location>
</feature>
<evidence type="ECO:0000256" key="1">
    <source>
        <dbReference type="ARBA" id="ARBA00004429"/>
    </source>
</evidence>
<dbReference type="InterPro" id="IPR010656">
    <property type="entry name" value="DctM"/>
</dbReference>
<evidence type="ECO:0000256" key="7">
    <source>
        <dbReference type="RuleBase" id="RU369079"/>
    </source>
</evidence>
<dbReference type="PIRSF" id="PIRSF006066">
    <property type="entry name" value="HI0050"/>
    <property type="match status" value="1"/>
</dbReference>
<comment type="caution">
    <text evidence="9">The sequence shown here is derived from an EMBL/GenBank/DDBJ whole genome shotgun (WGS) entry which is preliminary data.</text>
</comment>
<evidence type="ECO:0000313" key="9">
    <source>
        <dbReference type="EMBL" id="RBP35987.1"/>
    </source>
</evidence>
<feature type="transmembrane region" description="Helical" evidence="7">
    <location>
        <begin position="170"/>
        <end position="195"/>
    </location>
</feature>
<feature type="transmembrane region" description="Helical" evidence="7">
    <location>
        <begin position="27"/>
        <end position="49"/>
    </location>
</feature>
<feature type="transmembrane region" description="Helical" evidence="7">
    <location>
        <begin position="216"/>
        <end position="238"/>
    </location>
</feature>
<dbReference type="PANTHER" id="PTHR33362:SF5">
    <property type="entry name" value="C4-DICARBOXYLATE TRAP TRANSPORTER LARGE PERMEASE PROTEIN DCTM"/>
    <property type="match status" value="1"/>
</dbReference>
<evidence type="ECO:0000259" key="8">
    <source>
        <dbReference type="Pfam" id="PF06808"/>
    </source>
</evidence>
<feature type="transmembrane region" description="Helical" evidence="7">
    <location>
        <begin position="403"/>
        <end position="425"/>
    </location>
</feature>
<dbReference type="AlphaFoldDB" id="A0A366H537"/>
<feature type="transmembrane region" description="Helical" evidence="7">
    <location>
        <begin position="244"/>
        <end position="267"/>
    </location>
</feature>
<dbReference type="Pfam" id="PF06808">
    <property type="entry name" value="DctM"/>
    <property type="match status" value="1"/>
</dbReference>
<dbReference type="Proteomes" id="UP000253628">
    <property type="component" value="Unassembled WGS sequence"/>
</dbReference>
<protein>
    <recommendedName>
        <fullName evidence="7">TRAP transporter large permease protein</fullName>
    </recommendedName>
</protein>
<accession>A0A366H537</accession>
<feature type="transmembrane region" description="Helical" evidence="7">
    <location>
        <begin position="137"/>
        <end position="164"/>
    </location>
</feature>
<dbReference type="InterPro" id="IPR004681">
    <property type="entry name" value="TRAP_DctM"/>
</dbReference>
<keyword evidence="3 7" id="KW-0997">Cell inner membrane</keyword>
<evidence type="ECO:0000256" key="5">
    <source>
        <dbReference type="ARBA" id="ARBA00022989"/>
    </source>
</evidence>
<keyword evidence="2" id="KW-1003">Cell membrane</keyword>
<organism evidence="9 10">
    <name type="scientific">Eoetvoesiella caeni</name>
    <dbReference type="NCBI Taxonomy" id="645616"/>
    <lineage>
        <taxon>Bacteria</taxon>
        <taxon>Pseudomonadati</taxon>
        <taxon>Pseudomonadota</taxon>
        <taxon>Betaproteobacteria</taxon>
        <taxon>Burkholderiales</taxon>
        <taxon>Alcaligenaceae</taxon>
        <taxon>Eoetvoesiella</taxon>
    </lineage>
</organism>
<dbReference type="EMBL" id="QNRQ01000014">
    <property type="protein sequence ID" value="RBP35987.1"/>
    <property type="molecule type" value="Genomic_DNA"/>
</dbReference>
<comment type="subunit">
    <text evidence="7">The complex comprises the extracytoplasmic solute receptor protein and the two transmembrane proteins.</text>
</comment>
<dbReference type="NCBIfam" id="TIGR00786">
    <property type="entry name" value="dctM"/>
    <property type="match status" value="1"/>
</dbReference>
<evidence type="ECO:0000313" key="10">
    <source>
        <dbReference type="Proteomes" id="UP000253628"/>
    </source>
</evidence>
<proteinExistence type="inferred from homology"/>
<dbReference type="GO" id="GO:0005886">
    <property type="term" value="C:plasma membrane"/>
    <property type="evidence" value="ECO:0007669"/>
    <property type="project" value="UniProtKB-SubCell"/>
</dbReference>
<sequence length="429" mass="45359">MIVGAFFVLLFLMLFSGIPIAFGMSLVGALGFMVLTSVDAGLAMVGQVLYDTTLSYQLSILPLFILMGNFISHARMSDDLYAAANACLGHKKGGLAMATIAACGGFSAVCGSSLATVSTMSKVAIPQMRQYGYSDGLASGAVAAGGTIGILIPPSVVLILYGIITENNIAALFAAGLVPGILGILLYIAAVRFIVYMKPEAGPQGRWFSWRERLEALSKVWTLLLLFVIVLGGIYGGIFTSTEAAGIGAFGAFVIALLRRALTFKVLASTLLDSARTTALLLMVLVGAILFGNFVNIAQFPQALSGFVTALNLNALEVIIVITLIYLVLGCLLESMSMLLLTVPIFYPVAISAGIDPIWFGIYTVIVIEIGMITPPIGLNAFILKATVPDISLSTIFRGLLPFIGADIVRLALLIAFPSLALFLVRLFY</sequence>
<comment type="similarity">
    <text evidence="7">Belongs to the TRAP transporter large permease family.</text>
</comment>
<dbReference type="OrthoDB" id="9777699at2"/>
<gene>
    <name evidence="9" type="ORF">DFR37_11442</name>
</gene>
<evidence type="ECO:0000256" key="3">
    <source>
        <dbReference type="ARBA" id="ARBA00022519"/>
    </source>
</evidence>
<evidence type="ECO:0000256" key="2">
    <source>
        <dbReference type="ARBA" id="ARBA00022475"/>
    </source>
</evidence>
<feature type="transmembrane region" description="Helical" evidence="7">
    <location>
        <begin position="56"/>
        <end position="74"/>
    </location>
</feature>
<dbReference type="GO" id="GO:0022857">
    <property type="term" value="F:transmembrane transporter activity"/>
    <property type="evidence" value="ECO:0007669"/>
    <property type="project" value="UniProtKB-UniRule"/>
</dbReference>
<dbReference type="RefSeq" id="WP_113934778.1">
    <property type="nucleotide sequence ID" value="NZ_JACCEU010000002.1"/>
</dbReference>
<comment type="subcellular location">
    <subcellularLocation>
        <location evidence="1 7">Cell inner membrane</location>
        <topology evidence="1 7">Multi-pass membrane protein</topology>
    </subcellularLocation>
</comment>
<comment type="function">
    <text evidence="7">Part of the tripartite ATP-independent periplasmic (TRAP) transport system.</text>
</comment>
<keyword evidence="4 7" id="KW-0812">Transmembrane</keyword>
<feature type="transmembrane region" description="Helical" evidence="7">
    <location>
        <begin position="94"/>
        <end position="117"/>
    </location>
</feature>
<evidence type="ECO:0000256" key="6">
    <source>
        <dbReference type="ARBA" id="ARBA00023136"/>
    </source>
</evidence>
<keyword evidence="6 7" id="KW-0472">Membrane</keyword>
<feature type="transmembrane region" description="Helical" evidence="7">
    <location>
        <begin position="358"/>
        <end position="383"/>
    </location>
</feature>
<keyword evidence="10" id="KW-1185">Reference proteome</keyword>
<name>A0A366H537_9BURK</name>
<comment type="caution">
    <text evidence="7">Lacks conserved residue(s) required for the propagation of feature annotation.</text>
</comment>
<keyword evidence="7" id="KW-0813">Transport</keyword>
<feature type="transmembrane region" description="Helical" evidence="7">
    <location>
        <begin position="279"/>
        <end position="298"/>
    </location>
</feature>
<reference evidence="9 10" key="1">
    <citation type="submission" date="2018-06" db="EMBL/GenBank/DDBJ databases">
        <title>Genomic Encyclopedia of Type Strains, Phase IV (KMG-IV): sequencing the most valuable type-strain genomes for metagenomic binning, comparative biology and taxonomic classification.</title>
        <authorList>
            <person name="Goeker M."/>
        </authorList>
    </citation>
    <scope>NUCLEOTIDE SEQUENCE [LARGE SCALE GENOMIC DNA]</scope>
    <source>
        <strain evidence="9 10">DSM 25520</strain>
    </source>
</reference>
<dbReference type="PANTHER" id="PTHR33362">
    <property type="entry name" value="SIALIC ACID TRAP TRANSPORTER PERMEASE PROTEIN SIAT-RELATED"/>
    <property type="match status" value="1"/>
</dbReference>
<keyword evidence="5 7" id="KW-1133">Transmembrane helix</keyword>
<evidence type="ECO:0000256" key="4">
    <source>
        <dbReference type="ARBA" id="ARBA00022692"/>
    </source>
</evidence>